<reference evidence="1" key="1">
    <citation type="submission" date="2017-04" db="EMBL/GenBank/DDBJ databases">
        <authorList>
            <person name="Varghese N."/>
            <person name="Submissions S."/>
        </authorList>
    </citation>
    <scope>NUCLEOTIDE SEQUENCE</scope>
    <source>
        <strain evidence="1">WTE2008</strain>
    </source>
</reference>
<organism evidence="1 2">
    <name type="scientific">Aristaeella lactis</name>
    <dbReference type="NCBI Taxonomy" id="3046383"/>
    <lineage>
        <taxon>Bacteria</taxon>
        <taxon>Bacillati</taxon>
        <taxon>Bacillota</taxon>
        <taxon>Clostridia</taxon>
        <taxon>Eubacteriales</taxon>
        <taxon>Aristaeellaceae</taxon>
        <taxon>Aristaeella</taxon>
    </lineage>
</organism>
<accession>A0AC61PJA4</accession>
<protein>
    <submittedName>
        <fullName evidence="1">N6-L-threonylcarbamoyladenine synthase</fullName>
    </submittedName>
</protein>
<evidence type="ECO:0000313" key="2">
    <source>
        <dbReference type="Proteomes" id="UP000192328"/>
    </source>
</evidence>
<gene>
    <name evidence="1" type="ORF">SAMN06297397_0917</name>
</gene>
<keyword evidence="2" id="KW-1185">Reference proteome</keyword>
<dbReference type="Proteomes" id="UP000192328">
    <property type="component" value="Unassembled WGS sequence"/>
</dbReference>
<comment type="caution">
    <text evidence="1">The sequence shown here is derived from an EMBL/GenBank/DDBJ whole genome shotgun (WGS) entry which is preliminary data.</text>
</comment>
<dbReference type="EMBL" id="FWXZ01000001">
    <property type="protein sequence ID" value="SMC43139.1"/>
    <property type="molecule type" value="Genomic_DNA"/>
</dbReference>
<sequence>MSQLDGTPVVIGFDTSNYRTSVAAVTLDGEILVNHRELLPVSSGERGLRQSDAVFAHIRQLRNSEEALREKLKGTRIAAVAASTKPRDGGESYMPVFQVGHTAGSMMAAALGVPFYETTHQRGHLAAALAGTKLEGAERILAVHLSGGTTDLLVMDADSVTQIGGSADLHAGQLVDRAGVAMGLPFPSGEELEKLAVKGKSGALLGVSLENGDLTCHLSGAETKVQQWIREGSMVREDMAREIYDLLARTLVRMLKAGAEKSGCREALVTGGVAASALLRQLMAERKAKTRGCPEIVFGRPEMSGDNAVGVALIGVQRLQCRMQNA</sequence>
<evidence type="ECO:0000313" key="1">
    <source>
        <dbReference type="EMBL" id="SMC43139.1"/>
    </source>
</evidence>
<name>A0AC61PJA4_9FIRM</name>
<proteinExistence type="predicted"/>